<keyword evidence="1" id="KW-0472">Membrane</keyword>
<accession>A0A929WXD3</accession>
<comment type="caution">
    <text evidence="3">The sequence shown here is derived from an EMBL/GenBank/DDBJ whole genome shotgun (WGS) entry which is preliminary data.</text>
</comment>
<protein>
    <submittedName>
        <fullName evidence="3">PASTA domain-containing protein</fullName>
    </submittedName>
</protein>
<dbReference type="AlphaFoldDB" id="A0A929WXD3"/>
<dbReference type="SMART" id="SM00740">
    <property type="entry name" value="PASTA"/>
    <property type="match status" value="1"/>
</dbReference>
<dbReference type="InterPro" id="IPR005543">
    <property type="entry name" value="PASTA_dom"/>
</dbReference>
<dbReference type="CDD" id="cd06577">
    <property type="entry name" value="PASTA_pknB"/>
    <property type="match status" value="1"/>
</dbReference>
<dbReference type="Proteomes" id="UP000704068">
    <property type="component" value="Unassembled WGS sequence"/>
</dbReference>
<evidence type="ECO:0000313" key="3">
    <source>
        <dbReference type="EMBL" id="MBF0970045.1"/>
    </source>
</evidence>
<name>A0A929WXD3_9BACT</name>
<dbReference type="Pfam" id="PF03793">
    <property type="entry name" value="PASTA"/>
    <property type="match status" value="1"/>
</dbReference>
<reference evidence="3" key="1">
    <citation type="submission" date="2020-04" db="EMBL/GenBank/DDBJ databases">
        <title>Deep metagenomics examines the oral microbiome during advanced dental caries in children, revealing novel taxa and co-occurrences with host molecules.</title>
        <authorList>
            <person name="Baker J.L."/>
            <person name="Morton J.T."/>
            <person name="Dinis M."/>
            <person name="Alvarez R."/>
            <person name="Tran N.C."/>
            <person name="Knight R."/>
            <person name="Edlund A."/>
        </authorList>
    </citation>
    <scope>NUCLEOTIDE SEQUENCE</scope>
    <source>
        <strain evidence="3">JCVI_34_bin.1</strain>
    </source>
</reference>
<dbReference type="RefSeq" id="WP_303763245.1">
    <property type="nucleotide sequence ID" value="NZ_JABZGR010000006.1"/>
</dbReference>
<dbReference type="SUPFAM" id="SSF54184">
    <property type="entry name" value="Penicillin-binding protein 2x (pbp-2x), c-terminal domain"/>
    <property type="match status" value="1"/>
</dbReference>
<sequence length="216" mass="23348">MEPVKAPQKKKYGLLLGNCLGMLLLTFLLVGGAFYGLRLYTHHGEEIKMPNLHGKSFEVAKQTLKEMGLTAEVVDTGFVRTLPPNVILSQSILPGASIKSGRVVMLTINAAHAIAVALPDVADNCSRREAEARLKALGFKLTPPKLIVGDRDWVYGIEVNGKNAINGQRISVDVPITLVVGNGSGTEEYNGNDSLDYFLNGLQEETDESVIDEGVE</sequence>
<evidence type="ECO:0000313" key="4">
    <source>
        <dbReference type="Proteomes" id="UP000704068"/>
    </source>
</evidence>
<dbReference type="Gene3D" id="3.30.10.20">
    <property type="match status" value="1"/>
</dbReference>
<evidence type="ECO:0000259" key="2">
    <source>
        <dbReference type="PROSITE" id="PS51178"/>
    </source>
</evidence>
<dbReference type="PROSITE" id="PS51178">
    <property type="entry name" value="PASTA"/>
    <property type="match status" value="1"/>
</dbReference>
<feature type="domain" description="PASTA" evidence="2">
    <location>
        <begin position="44"/>
        <end position="110"/>
    </location>
</feature>
<keyword evidence="1" id="KW-0812">Transmembrane</keyword>
<proteinExistence type="predicted"/>
<dbReference type="EMBL" id="JABZGR010000006">
    <property type="protein sequence ID" value="MBF0970045.1"/>
    <property type="molecule type" value="Genomic_DNA"/>
</dbReference>
<organism evidence="3 4">
    <name type="scientific">Alloprevotella tannerae</name>
    <dbReference type="NCBI Taxonomy" id="76122"/>
    <lineage>
        <taxon>Bacteria</taxon>
        <taxon>Pseudomonadati</taxon>
        <taxon>Bacteroidota</taxon>
        <taxon>Bacteroidia</taxon>
        <taxon>Bacteroidales</taxon>
        <taxon>Prevotellaceae</taxon>
        <taxon>Alloprevotella</taxon>
    </lineage>
</organism>
<gene>
    <name evidence="3" type="ORF">HXK21_03240</name>
</gene>
<keyword evidence="1" id="KW-1133">Transmembrane helix</keyword>
<feature type="transmembrane region" description="Helical" evidence="1">
    <location>
        <begin position="12"/>
        <end position="37"/>
    </location>
</feature>
<evidence type="ECO:0000256" key="1">
    <source>
        <dbReference type="SAM" id="Phobius"/>
    </source>
</evidence>